<reference key="1">
    <citation type="submission" date="2010-11" db="EMBL/GenBank/DDBJ databases">
        <title>Complete sequence of chromosome of Caldicellulosiruptor kristjanssonii 177R1B.</title>
        <authorList>
            <consortium name="US DOE Joint Genome Institute"/>
            <person name="Lucas S."/>
            <person name="Copeland A."/>
            <person name="Lapidus A."/>
            <person name="Cheng J.-F."/>
            <person name="Bruce D."/>
            <person name="Goodwin L."/>
            <person name="Pitluck S."/>
            <person name="Davenport K."/>
            <person name="Detter J.C."/>
            <person name="Han C."/>
            <person name="Tapia R."/>
            <person name="Land M."/>
            <person name="Hauser L."/>
            <person name="Jeffries C."/>
            <person name="Kyrpides N."/>
            <person name="Ivanova N."/>
            <person name="Mikhailova N."/>
            <person name="Blumer-Schuette S.E."/>
            <person name="Kelly R.M."/>
            <person name="Woyke T."/>
        </authorList>
    </citation>
    <scope>NUCLEOTIDE SEQUENCE</scope>
    <source>
        <strain>177R1B</strain>
    </source>
</reference>
<organism evidence="1 2">
    <name type="scientific">Caldicellulosiruptor acetigenus (strain ATCC 700853 / DSM 12137 / I77R1B)</name>
    <name type="common">Caldicellulosiruptor kristjanssonii</name>
    <dbReference type="NCBI Taxonomy" id="632335"/>
    <lineage>
        <taxon>Bacteria</taxon>
        <taxon>Bacillati</taxon>
        <taxon>Bacillota</taxon>
        <taxon>Bacillota incertae sedis</taxon>
        <taxon>Caldicellulosiruptorales</taxon>
        <taxon>Caldicellulosiruptoraceae</taxon>
        <taxon>Caldicellulosiruptor</taxon>
    </lineage>
</organism>
<evidence type="ECO:0000313" key="2">
    <source>
        <dbReference type="Proteomes" id="UP000009256"/>
    </source>
</evidence>
<sequence>MSKKEIICRFRGRIINDSIFVKERILDNGRLLDKNLFYVIIVSRINFYCSKISVLYIGKCVDKKDYYFDLKKWYSHVI</sequence>
<evidence type="ECO:0000313" key="1">
    <source>
        <dbReference type="EMBL" id="ADQ40016.1"/>
    </source>
</evidence>
<proteinExistence type="predicted"/>
<dbReference type="EMBL" id="CP002326">
    <property type="protein sequence ID" value="ADQ40016.1"/>
    <property type="molecule type" value="Genomic_DNA"/>
</dbReference>
<accession>E4S993</accession>
<dbReference type="Proteomes" id="UP000009256">
    <property type="component" value="Chromosome"/>
</dbReference>
<gene>
    <name evidence="1" type="ordered locus">Calkr_0467</name>
</gene>
<dbReference type="HOGENOM" id="CLU_2615328_0_0_9"/>
<dbReference type="RefSeq" id="WP_013431856.1">
    <property type="nucleotide sequence ID" value="NC_014721.1"/>
</dbReference>
<protein>
    <submittedName>
        <fullName evidence="1">Uncharacterized protein</fullName>
    </submittedName>
</protein>
<dbReference type="AlphaFoldDB" id="E4S993"/>
<reference evidence="1 2" key="2">
    <citation type="journal article" date="2011" name="J. Bacteriol.">
        <title>Complete genome sequences for the anaerobic, extremely thermophilic plant biomass-degrading bacteria Caldicellulosiruptor hydrothermalis, Caldicellulosiruptor kristjanssonii, Caldicellulosiruptor kronotskyensis, Caldicellulosiruptor owensenis, and Caldicellulosiruptor lactoaceticus.</title>
        <authorList>
            <person name="Blumer-Schuette S.E."/>
            <person name="Ozdemir I."/>
            <person name="Mistry D."/>
            <person name="Lucas S."/>
            <person name="Lapidus A."/>
            <person name="Cheng J.F."/>
            <person name="Goodwin L.A."/>
            <person name="Pitluck S."/>
            <person name="Land M.L."/>
            <person name="Hauser L.J."/>
            <person name="Woyke T."/>
            <person name="Mikhailova N."/>
            <person name="Pati A."/>
            <person name="Kyrpides N.C."/>
            <person name="Ivanova N."/>
            <person name="Detter J.C."/>
            <person name="Walston-Davenport K."/>
            <person name="Han S."/>
            <person name="Adams M.W."/>
            <person name="Kelly R.M."/>
        </authorList>
    </citation>
    <scope>NUCLEOTIDE SEQUENCE [LARGE SCALE GENOMIC DNA]</scope>
    <source>
        <strain evidence="2">ATCC 700853 / DSM 12137 / I77R1B</strain>
    </source>
</reference>
<dbReference type="KEGG" id="cki:Calkr_0467"/>
<name>E4S993_CALA7</name>
<keyword evidence="2" id="KW-1185">Reference proteome</keyword>